<keyword evidence="2" id="KW-1185">Reference proteome</keyword>
<reference evidence="1 2" key="1">
    <citation type="journal article" date="2012" name="PLoS Pathog.">
        <title>The genome of the obligate intracellular parasite Trachipleistophora hominis: new insights into microsporidian genome dynamics and reductive evolution.</title>
        <authorList>
            <person name="Heinz E."/>
            <person name="Williams T.A."/>
            <person name="Nakjang S."/>
            <person name="Noel C.J."/>
            <person name="Swan D.C."/>
            <person name="Goldberg A.V."/>
            <person name="Harris S.R."/>
            <person name="Weinmaier T."/>
            <person name="Markert S."/>
            <person name="Becher D."/>
            <person name="Bernhardt J."/>
            <person name="Dagan T."/>
            <person name="Hacker C."/>
            <person name="Lucocq J.M."/>
            <person name="Schweder T."/>
            <person name="Rattei T."/>
            <person name="Hall N."/>
            <person name="Hirt R.P."/>
            <person name="Embley T.M."/>
        </authorList>
    </citation>
    <scope>NUCLEOTIDE SEQUENCE [LARGE SCALE GENOMIC DNA]</scope>
</reference>
<dbReference type="EMBL" id="JH994000">
    <property type="protein sequence ID" value="ELQ74979.1"/>
    <property type="molecule type" value="Genomic_DNA"/>
</dbReference>
<dbReference type="Proteomes" id="UP000011185">
    <property type="component" value="Unassembled WGS sequence"/>
</dbReference>
<accession>L7JU81</accession>
<gene>
    <name evidence="1" type="ORF">THOM_2077</name>
</gene>
<protein>
    <submittedName>
        <fullName evidence="1">Uncharacterized protein</fullName>
    </submittedName>
</protein>
<dbReference type="InParanoid" id="L7JU81"/>
<dbReference type="HOGENOM" id="CLU_3144012_0_0_1"/>
<sequence length="49" mass="6034">MNICFYRTNDDRINCSHVDEMQLYAYLKIVYFCFERNDSISSIYYTDKM</sequence>
<dbReference type="VEuPathDB" id="MicrosporidiaDB:THOM_2077"/>
<evidence type="ECO:0000313" key="2">
    <source>
        <dbReference type="Proteomes" id="UP000011185"/>
    </source>
</evidence>
<proteinExistence type="predicted"/>
<name>L7JU81_TRAHO</name>
<dbReference type="AlphaFoldDB" id="L7JU81"/>
<organism evidence="1 2">
    <name type="scientific">Trachipleistophora hominis</name>
    <name type="common">Microsporidian parasite</name>
    <dbReference type="NCBI Taxonomy" id="72359"/>
    <lineage>
        <taxon>Eukaryota</taxon>
        <taxon>Fungi</taxon>
        <taxon>Fungi incertae sedis</taxon>
        <taxon>Microsporidia</taxon>
        <taxon>Pleistophoridae</taxon>
        <taxon>Trachipleistophora</taxon>
    </lineage>
</organism>
<evidence type="ECO:0000313" key="1">
    <source>
        <dbReference type="EMBL" id="ELQ74979.1"/>
    </source>
</evidence>